<proteinExistence type="predicted"/>
<accession>A0ABU9KW77</accession>
<evidence type="ECO:0000256" key="4">
    <source>
        <dbReference type="ARBA" id="ARBA00023136"/>
    </source>
</evidence>
<keyword evidence="3" id="KW-0812">Transmembrane</keyword>
<dbReference type="SUPFAM" id="SSF56954">
    <property type="entry name" value="Outer membrane efflux proteins (OEP)"/>
    <property type="match status" value="1"/>
</dbReference>
<name>A0ABU9KW77_9FLAO</name>
<comment type="caution">
    <text evidence="6">The sequence shown here is derived from an EMBL/GenBank/DDBJ whole genome shotgun (WGS) entry which is preliminary data.</text>
</comment>
<comment type="subcellular location">
    <subcellularLocation>
        <location evidence="1">Cell outer membrane</location>
    </subcellularLocation>
</comment>
<dbReference type="InterPro" id="IPR051906">
    <property type="entry name" value="TolC-like"/>
</dbReference>
<protein>
    <submittedName>
        <fullName evidence="6">TolC family protein</fullName>
    </submittedName>
</protein>
<dbReference type="EMBL" id="JBCDNA010000001">
    <property type="protein sequence ID" value="MEL4454433.1"/>
    <property type="molecule type" value="Genomic_DNA"/>
</dbReference>
<dbReference type="Gene3D" id="1.20.1600.10">
    <property type="entry name" value="Outer membrane efflux proteins (OEP)"/>
    <property type="match status" value="1"/>
</dbReference>
<dbReference type="PANTHER" id="PTHR30026">
    <property type="entry name" value="OUTER MEMBRANE PROTEIN TOLC"/>
    <property type="match status" value="1"/>
</dbReference>
<evidence type="ECO:0000313" key="6">
    <source>
        <dbReference type="EMBL" id="MEL4454433.1"/>
    </source>
</evidence>
<reference evidence="6 7" key="1">
    <citation type="submission" date="2024-04" db="EMBL/GenBank/DDBJ databases">
        <title>whole genome sequencing of Lutimonas vermicola strain IMCC1616.</title>
        <authorList>
            <person name="Bae S.S."/>
        </authorList>
    </citation>
    <scope>NUCLEOTIDE SEQUENCE [LARGE SCALE GENOMIC DNA]</scope>
    <source>
        <strain evidence="6 7">IMCC1616</strain>
    </source>
</reference>
<evidence type="ECO:0000313" key="7">
    <source>
        <dbReference type="Proteomes" id="UP001474120"/>
    </source>
</evidence>
<keyword evidence="7" id="KW-1185">Reference proteome</keyword>
<keyword evidence="5" id="KW-0998">Cell outer membrane</keyword>
<dbReference type="RefSeq" id="WP_342157974.1">
    <property type="nucleotide sequence ID" value="NZ_JBCDNA010000001.1"/>
</dbReference>
<evidence type="ECO:0000256" key="1">
    <source>
        <dbReference type="ARBA" id="ARBA00004442"/>
    </source>
</evidence>
<keyword evidence="4" id="KW-0472">Membrane</keyword>
<dbReference type="PANTHER" id="PTHR30026:SF20">
    <property type="entry name" value="OUTER MEMBRANE PROTEIN TOLC"/>
    <property type="match status" value="1"/>
</dbReference>
<keyword evidence="2" id="KW-1134">Transmembrane beta strand</keyword>
<organism evidence="6 7">
    <name type="scientific">Lutimonas vermicola</name>
    <dbReference type="NCBI Taxonomy" id="414288"/>
    <lineage>
        <taxon>Bacteria</taxon>
        <taxon>Pseudomonadati</taxon>
        <taxon>Bacteroidota</taxon>
        <taxon>Flavobacteriia</taxon>
        <taxon>Flavobacteriales</taxon>
        <taxon>Flavobacteriaceae</taxon>
        <taxon>Lutimonas</taxon>
    </lineage>
</organism>
<evidence type="ECO:0000256" key="5">
    <source>
        <dbReference type="ARBA" id="ARBA00023237"/>
    </source>
</evidence>
<evidence type="ECO:0000256" key="3">
    <source>
        <dbReference type="ARBA" id="ARBA00022692"/>
    </source>
</evidence>
<dbReference type="Proteomes" id="UP001474120">
    <property type="component" value="Unassembled WGS sequence"/>
</dbReference>
<sequence length="469" mass="53710">MKRFIIYLLLIFVTNEMYGTNPIVEAFTFETYLSYVKKHHPLVKQANLTLNIGEANLLKARGSFDPKVEVDYNRKEFKNTEYYNELNATFKIPVWYGVEFKGNFENNTGAFLNPDMTVPEEGLYSAGVSLALAQGLLMNERMATLKKAKFFQDQTKADRDLLVNQLLYEASIAYFNWLQAFNEEQIYTDFLENATRRLNAVKQNYLAGDKAAIDTLEAKITAQNWSLGYEAAKLKRQKAGLQASSYLWLDDVPLEFEDSVFPELPTEAILNSSLLLQTMSADSLILSDHPKLRSLDSKMESLKVDRRLKSNKLWPKLDVQYNFLASDYEKQYLFNTSNYKAMVNFSMPIFLRKERGDLKLAKLKLQDINYEISASSLALKNKITAVNTEIVSLTNQQQIVQNIVADYKVLLKGEERKFFLGESSLFLINSREQSLITSQLKENDITVKKLTAIAKLFNVMGLAPDSRMN</sequence>
<gene>
    <name evidence="6" type="ORF">AABB81_00895</name>
</gene>
<evidence type="ECO:0000256" key="2">
    <source>
        <dbReference type="ARBA" id="ARBA00022452"/>
    </source>
</evidence>